<reference evidence="3" key="2">
    <citation type="submission" date="2025-08" db="UniProtKB">
        <authorList>
            <consortium name="Ensembl"/>
        </authorList>
    </citation>
    <scope>IDENTIFICATION</scope>
</reference>
<reference evidence="3" key="3">
    <citation type="submission" date="2025-09" db="UniProtKB">
        <authorList>
            <consortium name="Ensembl"/>
        </authorList>
    </citation>
    <scope>IDENTIFICATION</scope>
</reference>
<dbReference type="PANTHER" id="PTHR46478">
    <property type="entry name" value="VON WILLEBRAND FACTOR A DOMAIN-CONTAINING PROTEIN 3A"/>
    <property type="match status" value="1"/>
</dbReference>
<dbReference type="AlphaFoldDB" id="U3KHW4"/>
<dbReference type="InterPro" id="IPR002035">
    <property type="entry name" value="VWF_A"/>
</dbReference>
<dbReference type="Pfam" id="PF13768">
    <property type="entry name" value="VWA_3"/>
    <property type="match status" value="2"/>
</dbReference>
<dbReference type="CDD" id="cd00198">
    <property type="entry name" value="vWFA"/>
    <property type="match status" value="1"/>
</dbReference>
<keyword evidence="4" id="KW-1185">Reference proteome</keyword>
<evidence type="ECO:0000259" key="2">
    <source>
        <dbReference type="PROSITE" id="PS50234"/>
    </source>
</evidence>
<dbReference type="GeneTree" id="ENSGT00940000159290"/>
<dbReference type="PANTHER" id="PTHR46478:SF1">
    <property type="entry name" value="VON WILLEBRAND FACTOR A DOMAIN-CONTAINING PROTEIN 3A"/>
    <property type="match status" value="1"/>
</dbReference>
<dbReference type="SUPFAM" id="SSF53300">
    <property type="entry name" value="vWA-like"/>
    <property type="match status" value="1"/>
</dbReference>
<proteinExistence type="predicted"/>
<dbReference type="Gene3D" id="3.40.50.410">
    <property type="entry name" value="von Willebrand factor, type A domain"/>
    <property type="match status" value="1"/>
</dbReference>
<dbReference type="Ensembl" id="ENSFALT00000014681.2">
    <property type="protein sequence ID" value="ENSFALP00000014618.2"/>
    <property type="gene ID" value="ENSFALG00000014005.2"/>
</dbReference>
<feature type="compositionally biased region" description="Basic and acidic residues" evidence="1">
    <location>
        <begin position="1"/>
        <end position="10"/>
    </location>
</feature>
<evidence type="ECO:0000313" key="3">
    <source>
        <dbReference type="Ensembl" id="ENSFALP00000014618.2"/>
    </source>
</evidence>
<feature type="domain" description="VWFA" evidence="2">
    <location>
        <begin position="487"/>
        <end position="615"/>
    </location>
</feature>
<dbReference type="PROSITE" id="PS50234">
    <property type="entry name" value="VWFA"/>
    <property type="match status" value="1"/>
</dbReference>
<reference evidence="3 4" key="1">
    <citation type="journal article" date="2012" name="Nature">
        <title>The genomic landscape of species divergence in Ficedula flycatchers.</title>
        <authorList>
            <person name="Ellegren H."/>
            <person name="Smeds L."/>
            <person name="Burri R."/>
            <person name="Olason P.I."/>
            <person name="Backstrom N."/>
            <person name="Kawakami T."/>
            <person name="Kunstner A."/>
            <person name="Makinen H."/>
            <person name="Nadachowska-Brzyska K."/>
            <person name="Qvarnstrom A."/>
            <person name="Uebbing S."/>
            <person name="Wolf J.B."/>
        </authorList>
    </citation>
    <scope>NUCLEOTIDE SEQUENCE [LARGE SCALE GENOMIC DNA]</scope>
</reference>
<organism evidence="3 4">
    <name type="scientific">Ficedula albicollis</name>
    <name type="common">Collared flycatcher</name>
    <name type="synonym">Muscicapa albicollis</name>
    <dbReference type="NCBI Taxonomy" id="59894"/>
    <lineage>
        <taxon>Eukaryota</taxon>
        <taxon>Metazoa</taxon>
        <taxon>Chordata</taxon>
        <taxon>Craniata</taxon>
        <taxon>Vertebrata</taxon>
        <taxon>Euteleostomi</taxon>
        <taxon>Archelosauria</taxon>
        <taxon>Archosauria</taxon>
        <taxon>Dinosauria</taxon>
        <taxon>Saurischia</taxon>
        <taxon>Theropoda</taxon>
        <taxon>Coelurosauria</taxon>
        <taxon>Aves</taxon>
        <taxon>Neognathae</taxon>
        <taxon>Neoaves</taxon>
        <taxon>Telluraves</taxon>
        <taxon>Australaves</taxon>
        <taxon>Passeriformes</taxon>
        <taxon>Muscicapidae</taxon>
        <taxon>Ficedula</taxon>
    </lineage>
</organism>
<dbReference type="InterPro" id="IPR036465">
    <property type="entry name" value="vWFA_dom_sf"/>
</dbReference>
<accession>U3KHW4</accession>
<dbReference type="Proteomes" id="UP000016665">
    <property type="component" value="Chromosome 14"/>
</dbReference>
<name>U3KHW4_FICAL</name>
<evidence type="ECO:0000256" key="1">
    <source>
        <dbReference type="SAM" id="MobiDB-lite"/>
    </source>
</evidence>
<protein>
    <submittedName>
        <fullName evidence="3">von Willebrand factor A domain containing 3A</fullName>
    </submittedName>
</protein>
<gene>
    <name evidence="3" type="primary">VWA3A</name>
</gene>
<feature type="region of interest" description="Disordered" evidence="1">
    <location>
        <begin position="1"/>
        <end position="20"/>
    </location>
</feature>
<evidence type="ECO:0000313" key="4">
    <source>
        <dbReference type="Proteomes" id="UP000016665"/>
    </source>
</evidence>
<sequence>LYLCDEDKSEPSSFFPKPPKHKGPLVIQKPGILAKTSADWLKTYGLKAKKLDLYQVLAPNAFSPVEDFVPILKKTVSSTLHEKVMMQFEWYDGTVKNIHVDLPVLYNYQKLLAKMVRIYEKRIDWLSVASRRIWGSVCERRVVILVDISSFKKTVMHCNERSMWVLSLECKGSRNFMSALRRAVEVDFRDKDKHKSQGLYLLTTGIPDQETHTISAYVAEACTGFDLQLHVCLFSVTEGTGSSGIIPARYASPTDTANAFKEIVQAAGGRFHWFGEAGIFESDDITSIVSEMEKAKNYSQKCAFLVESLKQRSVNQSVKPLTPEGHSNVLVRNKGKKNQKVSSPKPTAVSLARMAVRVRKSRYPKAVRVRKSLCSVTLPEEEEICSSKEWLTKYSIKKLKLDLPRLMLGCTHQKKIVECLHKKVSAKYCSIFPSAEINGVVKHLQFHPKELESYTEQLENVLQRYLQRVQWLLSGSRRLFGTILEANVCVLIDTSGSMGPYLPSVTKELTSLIWEQLRKNKVRFNLLRFAENTESWREYLAEATDESCHDAVQWASTCHAHGSSCILAALQKALSFQGVEALYLLTDGKPDTSCSLILKEIERLRKKQDIIIHTICFSCADRYMILLQEQKKPKSFKVTTLLSELCATNVVMGKFVLTQGIATWPTFHTEIYNQVLQSICFDVICLRSSEKFFCCCFWKTIFISSFLLCANRGAVEFLKKLASQTGGRFHCSSAGEDGQLAAHRILTEGLDDEDVC</sequence>